<evidence type="ECO:0000256" key="9">
    <source>
        <dbReference type="SAM" id="MobiDB-lite"/>
    </source>
</evidence>
<protein>
    <recommendedName>
        <fullName evidence="2">ribonuclease T1</fullName>
        <ecNumber evidence="2">4.6.1.24</ecNumber>
    </recommendedName>
</protein>
<proteinExistence type="inferred from homology"/>
<keyword evidence="7" id="KW-0456">Lyase</keyword>
<keyword evidence="6" id="KW-1015">Disulfide bond</keyword>
<dbReference type="PANTHER" id="PTHR42104:SF1">
    <property type="entry name" value="EXTRACELLULAR GUANYL-SPECIFIC RIBONUCLEASE RNTA (AFU_ORTHOLOGUE AFUA_4G03230)"/>
    <property type="match status" value="1"/>
</dbReference>
<sequence>MQSLLSLLAVVLCTAAAAANKAFEKRQGTATLGNVTCGTHSYSKQQVEEATAEGCRLHAAGQQIGSNKYPHRFNNREGLEFATFGPYQEFPILENGVYAGGAPGPDRIIFDPHHHSSCVYVGAITHTSASSRNAFVSCNETSVRSDPRPSTQASASLSQSTTAPLPTQPSTAAAQSLNLGGQSVVVGRLAWLLFL</sequence>
<dbReference type="GeneID" id="98178400"/>
<evidence type="ECO:0000256" key="3">
    <source>
        <dbReference type="ARBA" id="ARBA00022722"/>
    </source>
</evidence>
<dbReference type="EMBL" id="BAAFSV010000004">
    <property type="protein sequence ID" value="GAB1317447.1"/>
    <property type="molecule type" value="Genomic_DNA"/>
</dbReference>
<evidence type="ECO:0000256" key="5">
    <source>
        <dbReference type="ARBA" id="ARBA00022801"/>
    </source>
</evidence>
<feature type="signal peptide" evidence="10">
    <location>
        <begin position="1"/>
        <end position="19"/>
    </location>
</feature>
<feature type="compositionally biased region" description="Low complexity" evidence="9">
    <location>
        <begin position="149"/>
        <end position="165"/>
    </location>
</feature>
<feature type="chain" id="PRO_5047085044" description="ribonuclease T1" evidence="10">
    <location>
        <begin position="20"/>
        <end position="195"/>
    </location>
</feature>
<dbReference type="SUPFAM" id="SSF53933">
    <property type="entry name" value="Microbial ribonucleases"/>
    <property type="match status" value="1"/>
</dbReference>
<evidence type="ECO:0000256" key="7">
    <source>
        <dbReference type="ARBA" id="ARBA00023239"/>
    </source>
</evidence>
<dbReference type="RefSeq" id="XP_070919178.1">
    <property type="nucleotide sequence ID" value="XM_071063077.1"/>
</dbReference>
<gene>
    <name evidence="11" type="ORF">MFIFM68171_07657</name>
</gene>
<evidence type="ECO:0000256" key="8">
    <source>
        <dbReference type="ARBA" id="ARBA00034015"/>
    </source>
</evidence>
<keyword evidence="10" id="KW-0732">Signal</keyword>
<comment type="caution">
    <text evidence="11">The sequence shown here is derived from an EMBL/GenBank/DDBJ whole genome shotgun (WGS) entry which is preliminary data.</text>
</comment>
<keyword evidence="12" id="KW-1185">Reference proteome</keyword>
<dbReference type="InterPro" id="IPR000026">
    <property type="entry name" value="N1-like"/>
</dbReference>
<keyword evidence="5" id="KW-0378">Hydrolase</keyword>
<dbReference type="InterPro" id="IPR016191">
    <property type="entry name" value="Ribonuclease/ribotoxin"/>
</dbReference>
<dbReference type="Proteomes" id="UP001628179">
    <property type="component" value="Unassembled WGS sequence"/>
</dbReference>
<dbReference type="PANTHER" id="PTHR42104">
    <property type="entry name" value="EXTRACELLULAR GUANYL-SPECIFIC RIBONUCLEASE RNTA (AFU_ORTHOLOGUE AFUA_4G03230)"/>
    <property type="match status" value="1"/>
</dbReference>
<comment type="similarity">
    <text evidence="1">Belongs to the ribonuclease N1/T1 family.</text>
</comment>
<dbReference type="EC" id="4.6.1.24" evidence="2"/>
<keyword evidence="4" id="KW-0255">Endonuclease</keyword>
<evidence type="ECO:0000256" key="4">
    <source>
        <dbReference type="ARBA" id="ARBA00022759"/>
    </source>
</evidence>
<evidence type="ECO:0000313" key="11">
    <source>
        <dbReference type="EMBL" id="GAB1317447.1"/>
    </source>
</evidence>
<evidence type="ECO:0000313" key="12">
    <source>
        <dbReference type="Proteomes" id="UP001628179"/>
    </source>
</evidence>
<evidence type="ECO:0000256" key="10">
    <source>
        <dbReference type="SAM" id="SignalP"/>
    </source>
</evidence>
<comment type="catalytic activity">
    <reaction evidence="8">
        <text>[RNA] containing guanosine + H2O = an [RNA fragment]-3'-guanosine-3'-phosphate + a 5'-hydroxy-ribonucleotide-3'-[RNA fragment].</text>
        <dbReference type="EC" id="4.6.1.24"/>
    </reaction>
</comment>
<accession>A0ABQ0GI61</accession>
<evidence type="ECO:0000256" key="1">
    <source>
        <dbReference type="ARBA" id="ARBA00009006"/>
    </source>
</evidence>
<keyword evidence="3" id="KW-0540">Nuclease</keyword>
<reference evidence="11 12" key="1">
    <citation type="submission" date="2024-09" db="EMBL/GenBank/DDBJ databases">
        <title>Itraconazole resistance in Madurella fahalii resulting from another homologue of gene encoding cytochrome P450 14-alpha sterol demethylase (CYP51).</title>
        <authorList>
            <person name="Yoshioka I."/>
            <person name="Fahal A.H."/>
            <person name="Kaneko S."/>
            <person name="Yaguchi T."/>
        </authorList>
    </citation>
    <scope>NUCLEOTIDE SEQUENCE [LARGE SCALE GENOMIC DNA]</scope>
    <source>
        <strain evidence="11 12">IFM 68171</strain>
    </source>
</reference>
<feature type="region of interest" description="Disordered" evidence="9">
    <location>
        <begin position="141"/>
        <end position="169"/>
    </location>
</feature>
<evidence type="ECO:0000256" key="6">
    <source>
        <dbReference type="ARBA" id="ARBA00023157"/>
    </source>
</evidence>
<dbReference type="Pfam" id="PF00545">
    <property type="entry name" value="Ribonuclease"/>
    <property type="match status" value="1"/>
</dbReference>
<evidence type="ECO:0000256" key="2">
    <source>
        <dbReference type="ARBA" id="ARBA00012549"/>
    </source>
</evidence>
<organism evidence="11 12">
    <name type="scientific">Madurella fahalii</name>
    <dbReference type="NCBI Taxonomy" id="1157608"/>
    <lineage>
        <taxon>Eukaryota</taxon>
        <taxon>Fungi</taxon>
        <taxon>Dikarya</taxon>
        <taxon>Ascomycota</taxon>
        <taxon>Pezizomycotina</taxon>
        <taxon>Sordariomycetes</taxon>
        <taxon>Sordariomycetidae</taxon>
        <taxon>Sordariales</taxon>
        <taxon>Sordariales incertae sedis</taxon>
        <taxon>Madurella</taxon>
    </lineage>
</organism>
<dbReference type="Gene3D" id="3.10.450.30">
    <property type="entry name" value="Microbial ribonucleases"/>
    <property type="match status" value="1"/>
</dbReference>
<name>A0ABQ0GI61_9PEZI</name>